<dbReference type="InterPro" id="IPR041492">
    <property type="entry name" value="HAD_2"/>
</dbReference>
<proteinExistence type="predicted"/>
<dbReference type="RefSeq" id="WP_028481906.1">
    <property type="nucleotide sequence ID" value="NZ_LVVZ01000032.1"/>
</dbReference>
<keyword evidence="2" id="KW-1185">Reference proteome</keyword>
<dbReference type="GO" id="GO:0005829">
    <property type="term" value="C:cytosol"/>
    <property type="evidence" value="ECO:0007669"/>
    <property type="project" value="TreeGrafter"/>
</dbReference>
<dbReference type="NCBIfam" id="TIGR01509">
    <property type="entry name" value="HAD-SF-IA-v3"/>
    <property type="match status" value="1"/>
</dbReference>
<dbReference type="PANTHER" id="PTHR43434">
    <property type="entry name" value="PHOSPHOGLYCOLATE PHOSPHATASE"/>
    <property type="match status" value="1"/>
</dbReference>
<dbReference type="OrthoDB" id="9793014at2"/>
<dbReference type="STRING" id="197461.A3843_16645"/>
<dbReference type="GO" id="GO:0008967">
    <property type="term" value="F:phosphoglycolate phosphatase activity"/>
    <property type="evidence" value="ECO:0007669"/>
    <property type="project" value="TreeGrafter"/>
</dbReference>
<organism evidence="1 2">
    <name type="scientific">Pseudovibrio exalbescens</name>
    <dbReference type="NCBI Taxonomy" id="197461"/>
    <lineage>
        <taxon>Bacteria</taxon>
        <taxon>Pseudomonadati</taxon>
        <taxon>Pseudomonadota</taxon>
        <taxon>Alphaproteobacteria</taxon>
        <taxon>Hyphomicrobiales</taxon>
        <taxon>Stappiaceae</taxon>
        <taxon>Pseudovibrio</taxon>
    </lineage>
</organism>
<dbReference type="GO" id="GO:0006281">
    <property type="term" value="P:DNA repair"/>
    <property type="evidence" value="ECO:0007669"/>
    <property type="project" value="TreeGrafter"/>
</dbReference>
<dbReference type="NCBIfam" id="TIGR01549">
    <property type="entry name" value="HAD-SF-IA-v1"/>
    <property type="match status" value="1"/>
</dbReference>
<dbReference type="InterPro" id="IPR023198">
    <property type="entry name" value="PGP-like_dom2"/>
</dbReference>
<dbReference type="SUPFAM" id="SSF56784">
    <property type="entry name" value="HAD-like"/>
    <property type="match status" value="1"/>
</dbReference>
<dbReference type="SFLD" id="SFLDS00003">
    <property type="entry name" value="Haloacid_Dehalogenase"/>
    <property type="match status" value="1"/>
</dbReference>
<comment type="caution">
    <text evidence="1">The sequence shown here is derived from an EMBL/GenBank/DDBJ whole genome shotgun (WGS) entry which is preliminary data.</text>
</comment>
<dbReference type="InterPro" id="IPR036412">
    <property type="entry name" value="HAD-like_sf"/>
</dbReference>
<dbReference type="InterPro" id="IPR023214">
    <property type="entry name" value="HAD_sf"/>
</dbReference>
<dbReference type="Gene3D" id="3.40.50.1000">
    <property type="entry name" value="HAD superfamily/HAD-like"/>
    <property type="match status" value="1"/>
</dbReference>
<dbReference type="Pfam" id="PF13419">
    <property type="entry name" value="HAD_2"/>
    <property type="match status" value="1"/>
</dbReference>
<dbReference type="Proteomes" id="UP000185783">
    <property type="component" value="Unassembled WGS sequence"/>
</dbReference>
<dbReference type="PANTHER" id="PTHR43434:SF24">
    <property type="entry name" value="HYDROLASE-RELATED"/>
    <property type="match status" value="1"/>
</dbReference>
<dbReference type="AlphaFoldDB" id="A0A1U7JDP8"/>
<accession>A0A1U7JDP8</accession>
<evidence type="ECO:0000313" key="2">
    <source>
        <dbReference type="Proteomes" id="UP000185783"/>
    </source>
</evidence>
<protein>
    <submittedName>
        <fullName evidence="1">HAD family hydrolase</fullName>
    </submittedName>
</protein>
<sequence>MYLVVFDCDGTLVDSQHTILHGLEVGFEAVGLKMPDRQTALSIVGLSLEPAFLQLVGRENADLVPRMCEAYRSAKVSRRIAALDHDPLYPGTREVLDTLSRRDDVLLGVATGKHSRGVAHMVEVHDLHGKFITVQTADKAPSKPHPGMLLQAMSETGADPKRTVMIGDTSFDMEMARNAGVHGIGVTWGYHVPQELRRAGARRVVDGFPELIPALEEVLGWNKEIA</sequence>
<dbReference type="SFLD" id="SFLDG01129">
    <property type="entry name" value="C1.5:_HAD__Beta-PGM__Phosphata"/>
    <property type="match status" value="1"/>
</dbReference>
<name>A0A1U7JDP8_9HYPH</name>
<dbReference type="InterPro" id="IPR050155">
    <property type="entry name" value="HAD-like_hydrolase_sf"/>
</dbReference>
<gene>
    <name evidence="1" type="ORF">A3843_16645</name>
</gene>
<dbReference type="Gene3D" id="1.10.150.240">
    <property type="entry name" value="Putative phosphatase, domain 2"/>
    <property type="match status" value="1"/>
</dbReference>
<dbReference type="EMBL" id="LVVZ01000032">
    <property type="protein sequence ID" value="OKL42802.1"/>
    <property type="molecule type" value="Genomic_DNA"/>
</dbReference>
<reference evidence="1 2" key="1">
    <citation type="submission" date="2016-03" db="EMBL/GenBank/DDBJ databases">
        <title>Genome sequence of Nesiotobacter sp. nov., a moderately halophilic alphaproteobacterium isolated from the Yellow Sea, China.</title>
        <authorList>
            <person name="Zhang G."/>
            <person name="Zhang R."/>
        </authorList>
    </citation>
    <scope>NUCLEOTIDE SEQUENCE [LARGE SCALE GENOMIC DNA]</scope>
    <source>
        <strain evidence="1 2">WB1-6</strain>
    </source>
</reference>
<dbReference type="InterPro" id="IPR006439">
    <property type="entry name" value="HAD-SF_hydro_IA"/>
</dbReference>
<evidence type="ECO:0000313" key="1">
    <source>
        <dbReference type="EMBL" id="OKL42802.1"/>
    </source>
</evidence>
<keyword evidence="1" id="KW-0378">Hydrolase</keyword>